<dbReference type="SUPFAM" id="SSF53474">
    <property type="entry name" value="alpha/beta-Hydrolases"/>
    <property type="match status" value="1"/>
</dbReference>
<evidence type="ECO:0000259" key="2">
    <source>
        <dbReference type="Pfam" id="PF12697"/>
    </source>
</evidence>
<dbReference type="RefSeq" id="WP_321399411.1">
    <property type="nucleotide sequence ID" value="NZ_CP139487.1"/>
</dbReference>
<dbReference type="PANTHER" id="PTHR37017">
    <property type="entry name" value="AB HYDROLASE-1 DOMAIN-CONTAINING PROTEIN-RELATED"/>
    <property type="match status" value="1"/>
</dbReference>
<evidence type="ECO:0000256" key="1">
    <source>
        <dbReference type="SAM" id="SignalP"/>
    </source>
</evidence>
<keyword evidence="4" id="KW-1185">Reference proteome</keyword>
<gene>
    <name evidence="3" type="ORF">SOO65_08675</name>
</gene>
<accession>A0AAX4HUC5</accession>
<organism evidence="3 4">
    <name type="scientific">Peredibacter starrii</name>
    <dbReference type="NCBI Taxonomy" id="28202"/>
    <lineage>
        <taxon>Bacteria</taxon>
        <taxon>Pseudomonadati</taxon>
        <taxon>Bdellovibrionota</taxon>
        <taxon>Bacteriovoracia</taxon>
        <taxon>Bacteriovoracales</taxon>
        <taxon>Bacteriovoracaceae</taxon>
        <taxon>Peredibacter</taxon>
    </lineage>
</organism>
<dbReference type="InterPro" id="IPR029058">
    <property type="entry name" value="AB_hydrolase_fold"/>
</dbReference>
<dbReference type="Proteomes" id="UP001324634">
    <property type="component" value="Chromosome"/>
</dbReference>
<dbReference type="KEGG" id="psti:SOO65_08675"/>
<dbReference type="InterPro" id="IPR052897">
    <property type="entry name" value="Sec-Metab_Biosynth_Hydrolase"/>
</dbReference>
<dbReference type="EMBL" id="CP139487">
    <property type="protein sequence ID" value="WPU66821.1"/>
    <property type="molecule type" value="Genomic_DNA"/>
</dbReference>
<dbReference type="AlphaFoldDB" id="A0AAX4HUC5"/>
<dbReference type="GO" id="GO:0016787">
    <property type="term" value="F:hydrolase activity"/>
    <property type="evidence" value="ECO:0007669"/>
    <property type="project" value="UniProtKB-KW"/>
</dbReference>
<dbReference type="Gene3D" id="3.40.50.1820">
    <property type="entry name" value="alpha/beta hydrolase"/>
    <property type="match status" value="1"/>
</dbReference>
<sequence length="261" mass="27890">MKIVFMLFSLIMMPLALAQTATDKIDTVVFVHGAFADGSSWNKVITSLQKSKINVISVQNPLTSLADDAAAAKRVIEAQPGKVLLVGHSWGGAVISEAGNNEKVAGLVYVAAFAPNDGQSANESVKAFPAAPGIQKLSPDTNGYISLSKEIMATDFAQDLKKDETNLMTATQGPIAGKCFDDKVTTAAWKTKPNWYIVTSKDRMINPDAQKNLAKQMNATVTTIGSSHVPMISRPKEVAKVITDALKKLNSQVEQPKSASN</sequence>
<name>A0AAX4HUC5_9BACT</name>
<dbReference type="PANTHER" id="PTHR37017:SF11">
    <property type="entry name" value="ESTERASE_LIPASE_THIOESTERASE DOMAIN-CONTAINING PROTEIN"/>
    <property type="match status" value="1"/>
</dbReference>
<evidence type="ECO:0000313" key="4">
    <source>
        <dbReference type="Proteomes" id="UP001324634"/>
    </source>
</evidence>
<feature type="signal peptide" evidence="1">
    <location>
        <begin position="1"/>
        <end position="18"/>
    </location>
</feature>
<dbReference type="Pfam" id="PF12697">
    <property type="entry name" value="Abhydrolase_6"/>
    <property type="match status" value="1"/>
</dbReference>
<dbReference type="InterPro" id="IPR000073">
    <property type="entry name" value="AB_hydrolase_1"/>
</dbReference>
<protein>
    <submittedName>
        <fullName evidence="3">Alpha/beta hydrolase</fullName>
    </submittedName>
</protein>
<evidence type="ECO:0000313" key="3">
    <source>
        <dbReference type="EMBL" id="WPU66821.1"/>
    </source>
</evidence>
<keyword evidence="1" id="KW-0732">Signal</keyword>
<reference evidence="3 4" key="1">
    <citation type="submission" date="2023-11" db="EMBL/GenBank/DDBJ databases">
        <title>Peredibacter starrii A3.12.</title>
        <authorList>
            <person name="Mitchell R.J."/>
        </authorList>
    </citation>
    <scope>NUCLEOTIDE SEQUENCE [LARGE SCALE GENOMIC DNA]</scope>
    <source>
        <strain evidence="3 4">A3.12</strain>
    </source>
</reference>
<feature type="chain" id="PRO_5043858947" evidence="1">
    <location>
        <begin position="19"/>
        <end position="261"/>
    </location>
</feature>
<proteinExistence type="predicted"/>
<keyword evidence="3" id="KW-0378">Hydrolase</keyword>
<feature type="domain" description="AB hydrolase-1" evidence="2">
    <location>
        <begin position="28"/>
        <end position="240"/>
    </location>
</feature>